<dbReference type="PANTHER" id="PTHR43394">
    <property type="entry name" value="ATP-DEPENDENT PERMEASE MDL1, MITOCHONDRIAL"/>
    <property type="match status" value="1"/>
</dbReference>
<name>A0ABR1E543_NECAM</name>
<keyword evidence="6 9" id="KW-1133">Transmembrane helix</keyword>
<dbReference type="CDD" id="cd03249">
    <property type="entry name" value="ABC_MTABC3_MDL1_MDL2"/>
    <property type="match status" value="1"/>
</dbReference>
<evidence type="ECO:0000256" key="8">
    <source>
        <dbReference type="SAM" id="MobiDB-lite"/>
    </source>
</evidence>
<gene>
    <name evidence="12" type="primary">Necator_chrV.g20095</name>
    <name evidence="12" type="ORF">RB195_015303</name>
</gene>
<evidence type="ECO:0000256" key="3">
    <source>
        <dbReference type="ARBA" id="ARBA00022692"/>
    </source>
</evidence>
<evidence type="ECO:0000256" key="7">
    <source>
        <dbReference type="ARBA" id="ARBA00023136"/>
    </source>
</evidence>
<dbReference type="Gene3D" id="1.20.1560.10">
    <property type="entry name" value="ABC transporter type 1, transmembrane domain"/>
    <property type="match status" value="1"/>
</dbReference>
<keyword evidence="3 9" id="KW-0812">Transmembrane</keyword>
<dbReference type="InterPro" id="IPR039421">
    <property type="entry name" value="Type_1_exporter"/>
</dbReference>
<feature type="transmembrane region" description="Helical" evidence="9">
    <location>
        <begin position="150"/>
        <end position="179"/>
    </location>
</feature>
<dbReference type="SUPFAM" id="SSF52540">
    <property type="entry name" value="P-loop containing nucleoside triphosphate hydrolases"/>
    <property type="match status" value="2"/>
</dbReference>
<dbReference type="Proteomes" id="UP001303046">
    <property type="component" value="Unassembled WGS sequence"/>
</dbReference>
<evidence type="ECO:0000313" key="12">
    <source>
        <dbReference type="EMBL" id="KAK6757395.1"/>
    </source>
</evidence>
<evidence type="ECO:0000259" key="10">
    <source>
        <dbReference type="PROSITE" id="PS50893"/>
    </source>
</evidence>
<dbReference type="PROSITE" id="PS50929">
    <property type="entry name" value="ABC_TM1F"/>
    <property type="match status" value="2"/>
</dbReference>
<feature type="transmembrane region" description="Helical" evidence="9">
    <location>
        <begin position="108"/>
        <end position="130"/>
    </location>
</feature>
<feature type="transmembrane region" description="Helical" evidence="9">
    <location>
        <begin position="328"/>
        <end position="353"/>
    </location>
</feature>
<dbReference type="Gene3D" id="3.40.50.300">
    <property type="entry name" value="P-loop containing nucleotide triphosphate hydrolases"/>
    <property type="match status" value="2"/>
</dbReference>
<proteinExistence type="inferred from homology"/>
<evidence type="ECO:0000256" key="2">
    <source>
        <dbReference type="ARBA" id="ARBA00007577"/>
    </source>
</evidence>
<accession>A0ABR1E543</accession>
<keyword evidence="5" id="KW-0067">ATP-binding</keyword>
<dbReference type="InterPro" id="IPR011527">
    <property type="entry name" value="ABC1_TM_dom"/>
</dbReference>
<feature type="region of interest" description="Disordered" evidence="8">
    <location>
        <begin position="68"/>
        <end position="91"/>
    </location>
</feature>
<evidence type="ECO:0000256" key="4">
    <source>
        <dbReference type="ARBA" id="ARBA00022741"/>
    </source>
</evidence>
<feature type="compositionally biased region" description="Basic and acidic residues" evidence="8">
    <location>
        <begin position="74"/>
        <end position="90"/>
    </location>
</feature>
<comment type="similarity">
    <text evidence="2">Belongs to the ABC transporter superfamily. ABCB family. Multidrug resistance exporter (TC 3.A.1.201) subfamily.</text>
</comment>
<comment type="subcellular location">
    <subcellularLocation>
        <location evidence="1">Membrane</location>
        <topology evidence="1">Multi-pass membrane protein</topology>
    </subcellularLocation>
</comment>
<organism evidence="12 13">
    <name type="scientific">Necator americanus</name>
    <name type="common">Human hookworm</name>
    <dbReference type="NCBI Taxonomy" id="51031"/>
    <lineage>
        <taxon>Eukaryota</taxon>
        <taxon>Metazoa</taxon>
        <taxon>Ecdysozoa</taxon>
        <taxon>Nematoda</taxon>
        <taxon>Chromadorea</taxon>
        <taxon>Rhabditida</taxon>
        <taxon>Rhabditina</taxon>
        <taxon>Rhabditomorpha</taxon>
        <taxon>Strongyloidea</taxon>
        <taxon>Ancylostomatidae</taxon>
        <taxon>Bunostominae</taxon>
        <taxon>Necator</taxon>
    </lineage>
</organism>
<dbReference type="InterPro" id="IPR036640">
    <property type="entry name" value="ABC1_TM_sf"/>
</dbReference>
<feature type="domain" description="ABC transporter" evidence="10">
    <location>
        <begin position="1065"/>
        <end position="1301"/>
    </location>
</feature>
<feature type="transmembrane region" description="Helical" evidence="9">
    <location>
        <begin position="373"/>
        <end position="393"/>
    </location>
</feature>
<feature type="transmembrane region" description="Helical" evidence="9">
    <location>
        <begin position="786"/>
        <end position="806"/>
    </location>
</feature>
<feature type="transmembrane region" description="Helical" evidence="9">
    <location>
        <begin position="259"/>
        <end position="278"/>
    </location>
</feature>
<dbReference type="Pfam" id="PF00664">
    <property type="entry name" value="ABC_membrane"/>
    <property type="match status" value="2"/>
</dbReference>
<dbReference type="PROSITE" id="PS00211">
    <property type="entry name" value="ABC_TRANSPORTER_1"/>
    <property type="match status" value="2"/>
</dbReference>
<feature type="transmembrane region" description="Helical" evidence="9">
    <location>
        <begin position="983"/>
        <end position="1003"/>
    </location>
</feature>
<keyword evidence="7 9" id="KW-0472">Membrane</keyword>
<dbReference type="SUPFAM" id="SSF90123">
    <property type="entry name" value="ABC transporter transmembrane region"/>
    <property type="match status" value="2"/>
</dbReference>
<feature type="transmembrane region" description="Helical" evidence="9">
    <location>
        <begin position="747"/>
        <end position="774"/>
    </location>
</feature>
<evidence type="ECO:0000256" key="6">
    <source>
        <dbReference type="ARBA" id="ARBA00022989"/>
    </source>
</evidence>
<comment type="caution">
    <text evidence="12">The sequence shown here is derived from an EMBL/GenBank/DDBJ whole genome shotgun (WGS) entry which is preliminary data.</text>
</comment>
<feature type="domain" description="ABC transporter" evidence="10">
    <location>
        <begin position="434"/>
        <end position="668"/>
    </location>
</feature>
<evidence type="ECO:0000256" key="1">
    <source>
        <dbReference type="ARBA" id="ARBA00004141"/>
    </source>
</evidence>
<dbReference type="InterPro" id="IPR003593">
    <property type="entry name" value="AAA+_ATPase"/>
</dbReference>
<dbReference type="InterPro" id="IPR017871">
    <property type="entry name" value="ABC_transporter-like_CS"/>
</dbReference>
<sequence>MILPRFQPLAPAHRLERRLCNCIELDIVRIQPWHFHFARGSGNTGKISQQPGRKELRPLLLVLQICTPMGTGKDGTESKTDKQDGEDSGKEPVSYSELFRYATKKDRFYISSGFILSIMVGILLPLTSVADGLYSNNYLTDNDHIGNKTLLAYSLYIAAAFLGLGALLFICCFLQHYLFSTASRNMANRIKKEFVKAVLRQNATWFAENNAGMITTKLSENITQIEDGVGDKMGMLARGITTFIASAVVAFIYSWRITLLCVGVGPMSAATMMLMAWLSSSTMKKMMSVSEEAGCIAEEAIMNAKTVAACNGQDYMVKKYERKRKGNLPFAIQYSFITGFFEGFTYFQFYIFYSGAYLYGVISYYNGITSSPGAVFISTGAVLMGSYLFGLLGPHMLAISKARVAAAVIYETIDKGEENAREEGEELTECKGYVEFKDVYFKYPKRESPILRGISWIAEPGETVAFVGKSGCGKSTSIAILTRLYDCDSESVFLDGRDIRTIRRSSLRKMIGIVQQEPCLFNGTIRENIDLGRSINEVNIEKAARIANAHDFIMKLEKGYDTLIGAGGIALSGGQKQRIAIARALATQPRILLLDEATSALDSESEKIVQQALNQAAHGRTTIVVAHRLSTLKDVQRIYAIDEGRVVEYGTHFDLLKKGGLYSSFAKAQEVGTDTDEKRKQVTETEAVERIPLMVRQDVRTSGVVRRSVTSLAVQQIETTGQVLESDENEQGAGILRVYCTCLRSRVVFWIALVAGILRGMEMPLSSFFVGFMFRALNQTKDTYVPTMWVAVAVFIGLGVYSWIFLSTSVSFGGWTGEVVTSEMCVGVLKSLLSQDAEFFDRPKRSNAACVAELVSKAQDVQACLDYRFMLMLNNLVALIACIILSLVACWPSGVANTIMIVLVTAGLWVAAKTVSMNLIKKSELDKTTELSIEIFEHAQTIQVLAAENYFVEKFEDYQNAVKSQEIKTAFYRALQFALTQSYVYFSNMATYGFGALMIYFGHVQAQDAVVASTSASLAGWAVILASEAFGDFARSHVAAKALYKLIDCLKEHEEGMRQTINGSIKVEKVNFCYPSRPEVKVARNLNLVARSGEMIALVGASGCGKSTVVQLLERFYTPNSGTIKVDDYDIQKINLAHLRNNIGLVGQEPVLFRGTILENITLGMTGVRIEDVREICRKANAASFIEGFPEGYETDVGEKGSNLSGGQKQRIAIARALIRKPKILLLDEATSALDTESEKIIQSALNEISHGRATISIAHRLSTIRDADRIYYIENGSVVEYGTHEELIEADGKYAALVKVQTLSKNE</sequence>
<reference evidence="12 13" key="1">
    <citation type="submission" date="2023-08" db="EMBL/GenBank/DDBJ databases">
        <title>A Necator americanus chromosomal reference genome.</title>
        <authorList>
            <person name="Ilik V."/>
            <person name="Petrzelkova K.J."/>
            <person name="Pardy F."/>
            <person name="Fuh T."/>
            <person name="Niatou-Singa F.S."/>
            <person name="Gouil Q."/>
            <person name="Baker L."/>
            <person name="Ritchie M.E."/>
            <person name="Jex A.R."/>
            <person name="Gazzola D."/>
            <person name="Li H."/>
            <person name="Toshio Fujiwara R."/>
            <person name="Zhan B."/>
            <person name="Aroian R.V."/>
            <person name="Pafco B."/>
            <person name="Schwarz E.M."/>
        </authorList>
    </citation>
    <scope>NUCLEOTIDE SEQUENCE [LARGE SCALE GENOMIC DNA]</scope>
    <source>
        <strain evidence="12 13">Aroian</strain>
        <tissue evidence="12">Whole animal</tissue>
    </source>
</reference>
<feature type="domain" description="ABC transmembrane type-1" evidence="11">
    <location>
        <begin position="750"/>
        <end position="1035"/>
    </location>
</feature>
<dbReference type="CDD" id="cd18577">
    <property type="entry name" value="ABC_6TM_Pgp_ABCB1_D1_like"/>
    <property type="match status" value="1"/>
</dbReference>
<dbReference type="PANTHER" id="PTHR43394:SF27">
    <property type="entry name" value="ATP-DEPENDENT TRANSLOCASE ABCB1-LIKE"/>
    <property type="match status" value="1"/>
</dbReference>
<evidence type="ECO:0000313" key="13">
    <source>
        <dbReference type="Proteomes" id="UP001303046"/>
    </source>
</evidence>
<protein>
    <recommendedName>
        <fullName evidence="14">ABC transporter, ATP-binding protein</fullName>
    </recommendedName>
</protein>
<evidence type="ECO:0008006" key="14">
    <source>
        <dbReference type="Google" id="ProtNLM"/>
    </source>
</evidence>
<keyword evidence="4" id="KW-0547">Nucleotide-binding</keyword>
<dbReference type="SMART" id="SM00382">
    <property type="entry name" value="AAA"/>
    <property type="match status" value="2"/>
</dbReference>
<dbReference type="Pfam" id="PF00005">
    <property type="entry name" value="ABC_tran"/>
    <property type="match status" value="2"/>
</dbReference>
<feature type="domain" description="ABC transmembrane type-1" evidence="11">
    <location>
        <begin position="113"/>
        <end position="401"/>
    </location>
</feature>
<feature type="transmembrane region" description="Helical" evidence="9">
    <location>
        <begin position="235"/>
        <end position="253"/>
    </location>
</feature>
<evidence type="ECO:0000256" key="5">
    <source>
        <dbReference type="ARBA" id="ARBA00022840"/>
    </source>
</evidence>
<feature type="transmembrane region" description="Helical" evidence="9">
    <location>
        <begin position="895"/>
        <end position="912"/>
    </location>
</feature>
<evidence type="ECO:0000256" key="9">
    <source>
        <dbReference type="SAM" id="Phobius"/>
    </source>
</evidence>
<dbReference type="InterPro" id="IPR027417">
    <property type="entry name" value="P-loop_NTPase"/>
</dbReference>
<feature type="transmembrane region" description="Helical" evidence="9">
    <location>
        <begin position="869"/>
        <end position="889"/>
    </location>
</feature>
<dbReference type="InterPro" id="IPR003439">
    <property type="entry name" value="ABC_transporter-like_ATP-bd"/>
</dbReference>
<dbReference type="PROSITE" id="PS50893">
    <property type="entry name" value="ABC_TRANSPORTER_2"/>
    <property type="match status" value="2"/>
</dbReference>
<keyword evidence="13" id="KW-1185">Reference proteome</keyword>
<evidence type="ECO:0000259" key="11">
    <source>
        <dbReference type="PROSITE" id="PS50929"/>
    </source>
</evidence>
<dbReference type="EMBL" id="JAVFWL010000005">
    <property type="protein sequence ID" value="KAK6757395.1"/>
    <property type="molecule type" value="Genomic_DNA"/>
</dbReference>